<dbReference type="GO" id="GO:0004364">
    <property type="term" value="F:glutathione transferase activity"/>
    <property type="evidence" value="ECO:0007669"/>
    <property type="project" value="UniProtKB-UniRule"/>
</dbReference>
<comment type="function">
    <text evidence="4">Conjugation of reduced glutathione to a wide number of exogenous and endogenous hydrophobic electrophiles.</text>
</comment>
<dbReference type="EMBL" id="AFYH01100521">
    <property type="status" value="NOT_ANNOTATED_CDS"/>
    <property type="molecule type" value="Genomic_DNA"/>
</dbReference>
<organism evidence="7 8">
    <name type="scientific">Latimeria chalumnae</name>
    <name type="common">Coelacanth</name>
    <dbReference type="NCBI Taxonomy" id="7897"/>
    <lineage>
        <taxon>Eukaryota</taxon>
        <taxon>Metazoa</taxon>
        <taxon>Chordata</taxon>
        <taxon>Craniata</taxon>
        <taxon>Vertebrata</taxon>
        <taxon>Euteleostomi</taxon>
        <taxon>Coelacanthiformes</taxon>
        <taxon>Coelacanthidae</taxon>
        <taxon>Latimeria</taxon>
    </lineage>
</organism>
<accession>H3B4G6</accession>
<dbReference type="GeneTree" id="ENSGT00940000162460"/>
<dbReference type="EMBL" id="AFYH01100517">
    <property type="status" value="NOT_ANNOTATED_CDS"/>
    <property type="molecule type" value="Genomic_DNA"/>
</dbReference>
<dbReference type="OMA" id="CCEAMHM"/>
<protein>
    <recommendedName>
        <fullName evidence="4">Glutathione S-transferase</fullName>
        <ecNumber evidence="4">2.5.1.18</ecNumber>
    </recommendedName>
    <alternativeName>
        <fullName evidence="4">GST class-pi</fullName>
    </alternativeName>
</protein>
<dbReference type="SFLD" id="SFLDS00019">
    <property type="entry name" value="Glutathione_Transferase_(cytos"/>
    <property type="match status" value="1"/>
</dbReference>
<dbReference type="Proteomes" id="UP000008672">
    <property type="component" value="Unassembled WGS sequence"/>
</dbReference>
<keyword evidence="4" id="KW-0963">Cytoplasm</keyword>
<feature type="domain" description="GST C-terminal" evidence="6">
    <location>
        <begin position="87"/>
        <end position="209"/>
    </location>
</feature>
<dbReference type="FunFam" id="1.20.1050.10:FF:000047">
    <property type="entry name" value="Glutathione S-transferase P"/>
    <property type="match status" value="1"/>
</dbReference>
<dbReference type="PANTHER" id="PTHR11571">
    <property type="entry name" value="GLUTATHIONE S-TRANSFERASE"/>
    <property type="match status" value="1"/>
</dbReference>
<evidence type="ECO:0000256" key="2">
    <source>
        <dbReference type="ARBA" id="ARBA00011738"/>
    </source>
</evidence>
<dbReference type="SFLD" id="SFLDG01205">
    <property type="entry name" value="AMPS.1"/>
    <property type="match status" value="1"/>
</dbReference>
<dbReference type="GO" id="GO:0005739">
    <property type="term" value="C:mitochondrion"/>
    <property type="evidence" value="ECO:0007669"/>
    <property type="project" value="UniProtKB-SubCell"/>
</dbReference>
<evidence type="ECO:0000256" key="3">
    <source>
        <dbReference type="ARBA" id="ARBA00022679"/>
    </source>
</evidence>
<dbReference type="SUPFAM" id="SSF47616">
    <property type="entry name" value="GST C-terminal domain-like"/>
    <property type="match status" value="1"/>
</dbReference>
<sequence>VPKYIITYFPVRGKTIPNFFCCLAQPNCFKYLLQKKPHWLQFHQHCSRLFEQAFGQLPKFQDGDFTLFQSNSMLRYLARAHDLYGANRHEAALIDMLNDGVEDLRLKYIRLIYNDYDTGKAKYVDEVLPGELKYFEQLLLKNNGGKGFFVGNKISYADYNLLDLLLNHQVLSPNCLKDFPLLSSYVQRLSAHPQLKAYLESEEHTSRPINGNGKQ</sequence>
<evidence type="ECO:0000313" key="8">
    <source>
        <dbReference type="Proteomes" id="UP000008672"/>
    </source>
</evidence>
<evidence type="ECO:0000256" key="1">
    <source>
        <dbReference type="ARBA" id="ARBA00007297"/>
    </source>
</evidence>
<dbReference type="InParanoid" id="H3B4G6"/>
<gene>
    <name evidence="7" type="primary">GSTP1</name>
</gene>
<keyword evidence="8" id="KW-1185">Reference proteome</keyword>
<dbReference type="STRING" id="7897.ENSLACP00000016787"/>
<dbReference type="InterPro" id="IPR050213">
    <property type="entry name" value="GST_superfamily"/>
</dbReference>
<dbReference type="EMBL" id="AFYH01100518">
    <property type="status" value="NOT_ANNOTATED_CDS"/>
    <property type="molecule type" value="Genomic_DNA"/>
</dbReference>
<keyword evidence="3 4" id="KW-0808">Transferase</keyword>
<dbReference type="GO" id="GO:0005634">
    <property type="term" value="C:nucleus"/>
    <property type="evidence" value="ECO:0007669"/>
    <property type="project" value="UniProtKB-SubCell"/>
</dbReference>
<dbReference type="Ensembl" id="ENSLACT00000016905.1">
    <property type="protein sequence ID" value="ENSLACP00000016787.1"/>
    <property type="gene ID" value="ENSLACG00000014785.1"/>
</dbReference>
<dbReference type="EMBL" id="AFYH01100515">
    <property type="status" value="NOT_ANNOTATED_CDS"/>
    <property type="molecule type" value="Genomic_DNA"/>
</dbReference>
<dbReference type="HOGENOM" id="CLU_039475_2_1_1"/>
<dbReference type="PANTHER" id="PTHR11571:SF141">
    <property type="entry name" value="GLUTATHIONE S-TRANSFERASE"/>
    <property type="match status" value="1"/>
</dbReference>
<dbReference type="InterPro" id="IPR004045">
    <property type="entry name" value="Glutathione_S-Trfase_N"/>
</dbReference>
<dbReference type="InterPro" id="IPR036282">
    <property type="entry name" value="Glutathione-S-Trfase_C_sf"/>
</dbReference>
<dbReference type="InterPro" id="IPR040079">
    <property type="entry name" value="Glutathione_S-Trfase"/>
</dbReference>
<dbReference type="EMBL" id="AFYH01100522">
    <property type="status" value="NOT_ANNOTATED_CDS"/>
    <property type="molecule type" value="Genomic_DNA"/>
</dbReference>
<dbReference type="GO" id="GO:0006749">
    <property type="term" value="P:glutathione metabolic process"/>
    <property type="evidence" value="ECO:0007669"/>
    <property type="project" value="UniProtKB-UniRule"/>
</dbReference>
<keyword evidence="4" id="KW-0539">Nucleus</keyword>
<comment type="subcellular location">
    <subcellularLocation>
        <location evidence="4">Cytoplasm</location>
    </subcellularLocation>
    <subcellularLocation>
        <location evidence="4">Mitochondrion</location>
    </subcellularLocation>
    <subcellularLocation>
        <location evidence="4">Nucleus</location>
    </subcellularLocation>
</comment>
<evidence type="ECO:0000256" key="4">
    <source>
        <dbReference type="RuleBase" id="RU368105"/>
    </source>
</evidence>
<dbReference type="Gene3D" id="3.40.30.10">
    <property type="entry name" value="Glutaredoxin"/>
    <property type="match status" value="1"/>
</dbReference>
<dbReference type="FunCoup" id="H3B4G6">
    <property type="interactions" value="510"/>
</dbReference>
<comment type="catalytic activity">
    <reaction evidence="4">
        <text>RX + glutathione = an S-substituted glutathione + a halide anion + H(+)</text>
        <dbReference type="Rhea" id="RHEA:16437"/>
        <dbReference type="ChEBI" id="CHEBI:15378"/>
        <dbReference type="ChEBI" id="CHEBI:16042"/>
        <dbReference type="ChEBI" id="CHEBI:17792"/>
        <dbReference type="ChEBI" id="CHEBI:57925"/>
        <dbReference type="ChEBI" id="CHEBI:90779"/>
        <dbReference type="EC" id="2.5.1.18"/>
    </reaction>
</comment>
<comment type="subunit">
    <text evidence="2 4">Homodimer.</text>
</comment>
<dbReference type="EMBL" id="AFYH01100519">
    <property type="status" value="NOT_ANNOTATED_CDS"/>
    <property type="molecule type" value="Genomic_DNA"/>
</dbReference>
<dbReference type="GO" id="GO:0005829">
    <property type="term" value="C:cytosol"/>
    <property type="evidence" value="ECO:0007669"/>
    <property type="project" value="TreeGrafter"/>
</dbReference>
<evidence type="ECO:0000259" key="6">
    <source>
        <dbReference type="PROSITE" id="PS50405"/>
    </source>
</evidence>
<dbReference type="Bgee" id="ENSLACG00000014785">
    <property type="expression patterns" value="Expressed in pelvic fin and 5 other cell types or tissues"/>
</dbReference>
<proteinExistence type="inferred from homology"/>
<dbReference type="InterPro" id="IPR010987">
    <property type="entry name" value="Glutathione-S-Trfase_C-like"/>
</dbReference>
<dbReference type="SUPFAM" id="SSF52833">
    <property type="entry name" value="Thioredoxin-like"/>
    <property type="match status" value="1"/>
</dbReference>
<dbReference type="PROSITE" id="PS50405">
    <property type="entry name" value="GST_CTER"/>
    <property type="match status" value="1"/>
</dbReference>
<dbReference type="EC" id="2.5.1.18" evidence="4"/>
<dbReference type="PROSITE" id="PS50404">
    <property type="entry name" value="GST_NTER"/>
    <property type="match status" value="1"/>
</dbReference>
<dbReference type="InterPro" id="IPR036249">
    <property type="entry name" value="Thioredoxin-like_sf"/>
</dbReference>
<dbReference type="AlphaFoldDB" id="H3B4G6"/>
<reference evidence="8" key="1">
    <citation type="submission" date="2011-08" db="EMBL/GenBank/DDBJ databases">
        <title>The draft genome of Latimeria chalumnae.</title>
        <authorList>
            <person name="Di Palma F."/>
            <person name="Alfoldi J."/>
            <person name="Johnson J."/>
            <person name="Berlin A."/>
            <person name="Gnerre S."/>
            <person name="Jaffe D."/>
            <person name="MacCallum I."/>
            <person name="Young S."/>
            <person name="Walker B.J."/>
            <person name="Lander E."/>
            <person name="Lindblad-Toh K."/>
        </authorList>
    </citation>
    <scope>NUCLEOTIDE SEQUENCE [LARGE SCALE GENOMIC DNA]</scope>
    <source>
        <strain evidence="8">Wild caught</strain>
    </source>
</reference>
<keyword evidence="4" id="KW-0496">Mitochondrion</keyword>
<dbReference type="SFLD" id="SFLDG00363">
    <property type="entry name" value="AMPS_(cytGST):_Alpha-__Mu-__Pi"/>
    <property type="match status" value="1"/>
</dbReference>
<dbReference type="InterPro" id="IPR003082">
    <property type="entry name" value="GST_pi"/>
</dbReference>
<reference evidence="7" key="2">
    <citation type="submission" date="2025-08" db="UniProtKB">
        <authorList>
            <consortium name="Ensembl"/>
        </authorList>
    </citation>
    <scope>IDENTIFICATION</scope>
</reference>
<dbReference type="Gene3D" id="1.20.1050.10">
    <property type="match status" value="1"/>
</dbReference>
<comment type="similarity">
    <text evidence="1 4">Belongs to the GST superfamily. Pi family.</text>
</comment>
<evidence type="ECO:0000313" key="7">
    <source>
        <dbReference type="Ensembl" id="ENSLACP00000016787.1"/>
    </source>
</evidence>
<reference evidence="7" key="3">
    <citation type="submission" date="2025-09" db="UniProtKB">
        <authorList>
            <consortium name="Ensembl"/>
        </authorList>
    </citation>
    <scope>IDENTIFICATION</scope>
</reference>
<dbReference type="EMBL" id="AFYH01100516">
    <property type="status" value="NOT_ANNOTATED_CDS"/>
    <property type="molecule type" value="Genomic_DNA"/>
</dbReference>
<dbReference type="Pfam" id="PF14497">
    <property type="entry name" value="GST_C_3"/>
    <property type="match status" value="1"/>
</dbReference>
<dbReference type="EMBL" id="AFYH01100514">
    <property type="status" value="NOT_ANNOTATED_CDS"/>
    <property type="molecule type" value="Genomic_DNA"/>
</dbReference>
<dbReference type="InterPro" id="IPR004046">
    <property type="entry name" value="GST_C"/>
</dbReference>
<name>H3B4G6_LATCH</name>
<feature type="domain" description="GST N-terminal" evidence="5">
    <location>
        <begin position="2"/>
        <end position="85"/>
    </location>
</feature>
<evidence type="ECO:0000259" key="5">
    <source>
        <dbReference type="PROSITE" id="PS50404"/>
    </source>
</evidence>
<dbReference type="PRINTS" id="PR01268">
    <property type="entry name" value="GSTRNSFRASEP"/>
</dbReference>
<dbReference type="eggNOG" id="KOG1695">
    <property type="taxonomic scope" value="Eukaryota"/>
</dbReference>
<dbReference type="EMBL" id="AFYH01100520">
    <property type="status" value="NOT_ANNOTATED_CDS"/>
    <property type="molecule type" value="Genomic_DNA"/>
</dbReference>